<dbReference type="EMBL" id="CP042304">
    <property type="protein sequence ID" value="QDZ10830.1"/>
    <property type="molecule type" value="Genomic_DNA"/>
</dbReference>
<dbReference type="InterPro" id="IPR017853">
    <property type="entry name" value="GH"/>
</dbReference>
<proteinExistence type="inferred from homology"/>
<sequence>MVLTRPALPLIRRHLPIKVAAVILARTILVTSFFRLAAALVPLLLPAWAHGATLEQMAGQMIVVGFQGDDADDASVARLRDELTSGRLGGVMLLKVNVKSLDAVAAMNAAFRDTSPDLPPFITLDQEGGAVERLTSDVGFKEIPNAAAIAAADSPEQAEAIYAEMAASIAALGFTVNFGPIADVNLNPNNQVIAKFGRAFSSDPAVVAEYDAAFVRAHHAAGLLTALKHFPGHGSSTADSHEGFVDITQTWQQAELDPYRTLMSEGLVDMVMVGHLYHADYADAGTQTPASLSPQWITGVLRDELGYGGVVISDDLEMGAIRDHFTLEQTVTQAVRAGTDVLLFSNTAKYRASLGQEILDILLAEAAADPAFAARIEQSYARIVALKGRIR</sequence>
<dbReference type="InterPro" id="IPR036962">
    <property type="entry name" value="Glyco_hydro_3_N_sf"/>
</dbReference>
<dbReference type="InterPro" id="IPR050226">
    <property type="entry name" value="NagZ_Beta-hexosaminidase"/>
</dbReference>
<dbReference type="GO" id="GO:0004563">
    <property type="term" value="F:beta-N-acetylhexosaminidase activity"/>
    <property type="evidence" value="ECO:0007669"/>
    <property type="project" value="UniProtKB-EC"/>
</dbReference>
<evidence type="ECO:0000313" key="7">
    <source>
        <dbReference type="EMBL" id="QDZ10830.1"/>
    </source>
</evidence>
<dbReference type="OrthoDB" id="9786661at2"/>
<evidence type="ECO:0000256" key="5">
    <source>
        <dbReference type="ARBA" id="ARBA00023295"/>
    </source>
</evidence>
<comment type="catalytic activity">
    <reaction evidence="1">
        <text>Hydrolysis of terminal non-reducing N-acetyl-D-hexosamine residues in N-acetyl-beta-D-hexosaminides.</text>
        <dbReference type="EC" id="3.2.1.52"/>
    </reaction>
</comment>
<dbReference type="Pfam" id="PF00933">
    <property type="entry name" value="Glyco_hydro_3"/>
    <property type="match status" value="1"/>
</dbReference>
<keyword evidence="4 7" id="KW-0378">Hydrolase</keyword>
<comment type="similarity">
    <text evidence="2">Belongs to the glycosyl hydrolase 3 family.</text>
</comment>
<dbReference type="PANTHER" id="PTHR30480:SF13">
    <property type="entry name" value="BETA-HEXOSAMINIDASE"/>
    <property type="match status" value="1"/>
</dbReference>
<dbReference type="InterPro" id="IPR001764">
    <property type="entry name" value="Glyco_hydro_3_N"/>
</dbReference>
<accession>A0A5B8LU50</accession>
<feature type="domain" description="Glycoside hydrolase family 3 N-terminal" evidence="6">
    <location>
        <begin position="53"/>
        <end position="383"/>
    </location>
</feature>
<protein>
    <recommendedName>
        <fullName evidence="3">beta-N-acetylhexosaminidase</fullName>
        <ecNumber evidence="3">3.2.1.52</ecNumber>
    </recommendedName>
</protein>
<evidence type="ECO:0000256" key="2">
    <source>
        <dbReference type="ARBA" id="ARBA00005336"/>
    </source>
</evidence>
<evidence type="ECO:0000256" key="3">
    <source>
        <dbReference type="ARBA" id="ARBA00012663"/>
    </source>
</evidence>
<evidence type="ECO:0000313" key="8">
    <source>
        <dbReference type="Proteomes" id="UP000315364"/>
    </source>
</evidence>
<dbReference type="GO" id="GO:0009254">
    <property type="term" value="P:peptidoglycan turnover"/>
    <property type="evidence" value="ECO:0007669"/>
    <property type="project" value="TreeGrafter"/>
</dbReference>
<evidence type="ECO:0000256" key="4">
    <source>
        <dbReference type="ARBA" id="ARBA00022801"/>
    </source>
</evidence>
<reference evidence="7 8" key="1">
    <citation type="submission" date="2019-07" db="EMBL/GenBank/DDBJ databases">
        <title>Full genome sequence of Devosia sp. Gsoil 520.</title>
        <authorList>
            <person name="Im W.-T."/>
        </authorList>
    </citation>
    <scope>NUCLEOTIDE SEQUENCE [LARGE SCALE GENOMIC DNA]</scope>
    <source>
        <strain evidence="7 8">Gsoil 520</strain>
    </source>
</reference>
<organism evidence="7 8">
    <name type="scientific">Devosia ginsengisoli</name>
    <dbReference type="NCBI Taxonomy" id="400770"/>
    <lineage>
        <taxon>Bacteria</taxon>
        <taxon>Pseudomonadati</taxon>
        <taxon>Pseudomonadota</taxon>
        <taxon>Alphaproteobacteria</taxon>
        <taxon>Hyphomicrobiales</taxon>
        <taxon>Devosiaceae</taxon>
        <taxon>Devosia</taxon>
    </lineage>
</organism>
<gene>
    <name evidence="7" type="ORF">FPZ08_08730</name>
</gene>
<dbReference type="EC" id="3.2.1.52" evidence="3"/>
<dbReference type="PANTHER" id="PTHR30480">
    <property type="entry name" value="BETA-HEXOSAMINIDASE-RELATED"/>
    <property type="match status" value="1"/>
</dbReference>
<name>A0A5B8LU50_9HYPH</name>
<dbReference type="GO" id="GO:0005975">
    <property type="term" value="P:carbohydrate metabolic process"/>
    <property type="evidence" value="ECO:0007669"/>
    <property type="project" value="InterPro"/>
</dbReference>
<keyword evidence="5" id="KW-0326">Glycosidase</keyword>
<dbReference type="Gene3D" id="3.20.20.300">
    <property type="entry name" value="Glycoside hydrolase, family 3, N-terminal domain"/>
    <property type="match status" value="1"/>
</dbReference>
<evidence type="ECO:0000256" key="1">
    <source>
        <dbReference type="ARBA" id="ARBA00001231"/>
    </source>
</evidence>
<dbReference type="KEGG" id="dea:FPZ08_08730"/>
<dbReference type="AlphaFoldDB" id="A0A5B8LU50"/>
<evidence type="ECO:0000259" key="6">
    <source>
        <dbReference type="Pfam" id="PF00933"/>
    </source>
</evidence>
<keyword evidence="8" id="KW-1185">Reference proteome</keyword>
<dbReference type="SUPFAM" id="SSF51445">
    <property type="entry name" value="(Trans)glycosidases"/>
    <property type="match status" value="1"/>
</dbReference>
<dbReference type="Proteomes" id="UP000315364">
    <property type="component" value="Chromosome"/>
</dbReference>